<dbReference type="InterPro" id="IPR027417">
    <property type="entry name" value="P-loop_NTPase"/>
</dbReference>
<dbReference type="NCBIfam" id="TIGR00150">
    <property type="entry name" value="T6A_YjeE"/>
    <property type="match status" value="1"/>
</dbReference>
<keyword evidence="6" id="KW-0479">Metal-binding</keyword>
<keyword evidence="4" id="KW-0963">Cytoplasm</keyword>
<dbReference type="Gene3D" id="3.40.50.300">
    <property type="entry name" value="P-loop containing nucleotide triphosphate hydrolases"/>
    <property type="match status" value="1"/>
</dbReference>
<dbReference type="SUPFAM" id="SSF52540">
    <property type="entry name" value="P-loop containing nucleoside triphosphate hydrolases"/>
    <property type="match status" value="1"/>
</dbReference>
<protein>
    <recommendedName>
        <fullName evidence="3">tRNA threonylcarbamoyladenosine biosynthesis protein TsaE</fullName>
    </recommendedName>
    <alternativeName>
        <fullName evidence="10">t(6)A37 threonylcarbamoyladenosine biosynthesis protein TsaE</fullName>
    </alternativeName>
</protein>
<dbReference type="RefSeq" id="WP_086486591.1">
    <property type="nucleotide sequence ID" value="NZ_MSLT01000001.1"/>
</dbReference>
<evidence type="ECO:0000256" key="10">
    <source>
        <dbReference type="ARBA" id="ARBA00032441"/>
    </source>
</evidence>
<gene>
    <name evidence="11" type="ORF">TPSD3_00240</name>
</gene>
<dbReference type="PANTHER" id="PTHR33540">
    <property type="entry name" value="TRNA THREONYLCARBAMOYLADENOSINE BIOSYNTHESIS PROTEIN TSAE"/>
    <property type="match status" value="1"/>
</dbReference>
<keyword evidence="7" id="KW-0547">Nucleotide-binding</keyword>
<keyword evidence="12" id="KW-1185">Reference proteome</keyword>
<organism evidence="11 12">
    <name type="scientific">Thioflexithrix psekupsensis</name>
    <dbReference type="NCBI Taxonomy" id="1570016"/>
    <lineage>
        <taxon>Bacteria</taxon>
        <taxon>Pseudomonadati</taxon>
        <taxon>Pseudomonadota</taxon>
        <taxon>Gammaproteobacteria</taxon>
        <taxon>Thiotrichales</taxon>
        <taxon>Thioflexithrix</taxon>
    </lineage>
</organism>
<dbReference type="Proteomes" id="UP000194798">
    <property type="component" value="Unassembled WGS sequence"/>
</dbReference>
<evidence type="ECO:0000256" key="8">
    <source>
        <dbReference type="ARBA" id="ARBA00022840"/>
    </source>
</evidence>
<keyword evidence="8" id="KW-0067">ATP-binding</keyword>
<dbReference type="AlphaFoldDB" id="A0A251XCY4"/>
<dbReference type="GO" id="GO:0002949">
    <property type="term" value="P:tRNA threonylcarbamoyladenosine modification"/>
    <property type="evidence" value="ECO:0007669"/>
    <property type="project" value="InterPro"/>
</dbReference>
<evidence type="ECO:0000256" key="1">
    <source>
        <dbReference type="ARBA" id="ARBA00004496"/>
    </source>
</evidence>
<dbReference type="GO" id="GO:0005524">
    <property type="term" value="F:ATP binding"/>
    <property type="evidence" value="ECO:0007669"/>
    <property type="project" value="UniProtKB-KW"/>
</dbReference>
<dbReference type="Pfam" id="PF02367">
    <property type="entry name" value="TsaE"/>
    <property type="match status" value="1"/>
</dbReference>
<reference evidence="11 12" key="1">
    <citation type="submission" date="2016-12" db="EMBL/GenBank/DDBJ databases">
        <title>Thioflexothrix psekupsii D3 genome sequencing and assembly.</title>
        <authorList>
            <person name="Fomenkov A."/>
            <person name="Vincze T."/>
            <person name="Grabovich M."/>
            <person name="Anton B.P."/>
            <person name="Dubinina G."/>
            <person name="Orlova M."/>
            <person name="Belousova E."/>
            <person name="Roberts R.J."/>
        </authorList>
    </citation>
    <scope>NUCLEOTIDE SEQUENCE [LARGE SCALE GENOMIC DNA]</scope>
    <source>
        <strain evidence="11">D3</strain>
    </source>
</reference>
<evidence type="ECO:0000256" key="2">
    <source>
        <dbReference type="ARBA" id="ARBA00007599"/>
    </source>
</evidence>
<evidence type="ECO:0000313" key="12">
    <source>
        <dbReference type="Proteomes" id="UP000194798"/>
    </source>
</evidence>
<sequence length="163" mass="18546">MTEWIYQLANDQATESLGRAVALACQGQGIFYLQGQLGAGKTTFARGFIQALGHQGRVKSPTYTLVEPYLLAQSSVYHFDLYRLNDPEELDFLGIRDYLAYPPFVFLIEWPEKGGLYLPRADICLQLSYHEMTARRCTLMANSDQGQKIMQCFLSEYDNVNLI</sequence>
<evidence type="ECO:0000256" key="7">
    <source>
        <dbReference type="ARBA" id="ARBA00022741"/>
    </source>
</evidence>
<dbReference type="GO" id="GO:0046872">
    <property type="term" value="F:metal ion binding"/>
    <property type="evidence" value="ECO:0007669"/>
    <property type="project" value="UniProtKB-KW"/>
</dbReference>
<accession>A0A251XCY4</accession>
<evidence type="ECO:0000256" key="9">
    <source>
        <dbReference type="ARBA" id="ARBA00022842"/>
    </source>
</evidence>
<dbReference type="GO" id="GO:0005737">
    <property type="term" value="C:cytoplasm"/>
    <property type="evidence" value="ECO:0007669"/>
    <property type="project" value="UniProtKB-SubCell"/>
</dbReference>
<evidence type="ECO:0000256" key="3">
    <source>
        <dbReference type="ARBA" id="ARBA00019010"/>
    </source>
</evidence>
<comment type="similarity">
    <text evidence="2">Belongs to the TsaE family.</text>
</comment>
<proteinExistence type="inferred from homology"/>
<evidence type="ECO:0000256" key="4">
    <source>
        <dbReference type="ARBA" id="ARBA00022490"/>
    </source>
</evidence>
<keyword evidence="5" id="KW-0819">tRNA processing</keyword>
<dbReference type="PANTHER" id="PTHR33540:SF2">
    <property type="entry name" value="TRNA THREONYLCARBAMOYLADENOSINE BIOSYNTHESIS PROTEIN TSAE"/>
    <property type="match status" value="1"/>
</dbReference>
<keyword evidence="11" id="KW-0808">Transferase</keyword>
<evidence type="ECO:0000313" key="11">
    <source>
        <dbReference type="EMBL" id="OUD16191.1"/>
    </source>
</evidence>
<dbReference type="OrthoDB" id="9800307at2"/>
<dbReference type="InterPro" id="IPR003442">
    <property type="entry name" value="T6A_TsaE"/>
</dbReference>
<comment type="subcellular location">
    <subcellularLocation>
        <location evidence="1">Cytoplasm</location>
    </subcellularLocation>
</comment>
<evidence type="ECO:0000256" key="6">
    <source>
        <dbReference type="ARBA" id="ARBA00022723"/>
    </source>
</evidence>
<keyword evidence="9" id="KW-0460">Magnesium</keyword>
<dbReference type="EMBL" id="MSLT01000001">
    <property type="protein sequence ID" value="OUD16191.1"/>
    <property type="molecule type" value="Genomic_DNA"/>
</dbReference>
<comment type="caution">
    <text evidence="11">The sequence shown here is derived from an EMBL/GenBank/DDBJ whole genome shotgun (WGS) entry which is preliminary data.</text>
</comment>
<evidence type="ECO:0000256" key="5">
    <source>
        <dbReference type="ARBA" id="ARBA00022694"/>
    </source>
</evidence>
<dbReference type="GO" id="GO:0016740">
    <property type="term" value="F:transferase activity"/>
    <property type="evidence" value="ECO:0007669"/>
    <property type="project" value="UniProtKB-KW"/>
</dbReference>
<name>A0A251XCY4_9GAMM</name>